<dbReference type="AlphaFoldDB" id="A0A4Q8AFH0"/>
<protein>
    <submittedName>
        <fullName evidence="3">Short-subunit dehydrogenase</fullName>
    </submittedName>
</protein>
<dbReference type="PRINTS" id="PR00081">
    <property type="entry name" value="GDHRDH"/>
</dbReference>
<dbReference type="GO" id="GO:0016491">
    <property type="term" value="F:oxidoreductase activity"/>
    <property type="evidence" value="ECO:0007669"/>
    <property type="project" value="UniProtKB-KW"/>
</dbReference>
<comment type="similarity">
    <text evidence="1">Belongs to the short-chain dehydrogenases/reductases (SDR) family.</text>
</comment>
<name>A0A4Q8AFH0_9MICC</name>
<dbReference type="GO" id="GO:0005829">
    <property type="term" value="C:cytosol"/>
    <property type="evidence" value="ECO:0007669"/>
    <property type="project" value="TreeGrafter"/>
</dbReference>
<dbReference type="InterPro" id="IPR002347">
    <property type="entry name" value="SDR_fam"/>
</dbReference>
<dbReference type="NCBIfam" id="NF006119">
    <property type="entry name" value="PRK08264.1-5"/>
    <property type="match status" value="1"/>
</dbReference>
<dbReference type="Gene3D" id="3.40.50.720">
    <property type="entry name" value="NAD(P)-binding Rossmann-like Domain"/>
    <property type="match status" value="1"/>
</dbReference>
<organism evidence="3 4">
    <name type="scientific">Zhihengliuella halotolerans</name>
    <dbReference type="NCBI Taxonomy" id="370736"/>
    <lineage>
        <taxon>Bacteria</taxon>
        <taxon>Bacillati</taxon>
        <taxon>Actinomycetota</taxon>
        <taxon>Actinomycetes</taxon>
        <taxon>Micrococcales</taxon>
        <taxon>Micrococcaceae</taxon>
        <taxon>Zhihengliuella</taxon>
    </lineage>
</organism>
<dbReference type="RefSeq" id="WP_130451538.1">
    <property type="nucleotide sequence ID" value="NZ_SHLA01000001.1"/>
</dbReference>
<keyword evidence="4" id="KW-1185">Reference proteome</keyword>
<evidence type="ECO:0000313" key="4">
    <source>
        <dbReference type="Proteomes" id="UP000292685"/>
    </source>
</evidence>
<dbReference type="Proteomes" id="UP000292685">
    <property type="component" value="Unassembled WGS sequence"/>
</dbReference>
<dbReference type="InterPro" id="IPR036291">
    <property type="entry name" value="NAD(P)-bd_dom_sf"/>
</dbReference>
<dbReference type="Pfam" id="PF00106">
    <property type="entry name" value="adh_short"/>
    <property type="match status" value="1"/>
</dbReference>
<sequence>MTTLDGAVVLVTGANGGLGREFVAQALARGAAKVYATARTPGHWEDERIVPLVLDVTSRDSTRAAAAEAQDVTVLINNAGAWTDASLLDDDLTAARAQFETNFWGQLEVSNAFLSALKKHRGGMVNVLSALSWLALADTYSTTKAALWSATNVQRVGLVEDGVQVVGLHLGYTDTGMTEGVEVEKNDPADVVSAAYDGLEAGEHEVLADEASRQVKAGLAAPLSALYPQLG</sequence>
<proteinExistence type="inferred from homology"/>
<accession>A0A4Q8AFH0</accession>
<dbReference type="PANTHER" id="PTHR43391:SF91">
    <property type="entry name" value="OS04G0390700 PROTEIN"/>
    <property type="match status" value="1"/>
</dbReference>
<dbReference type="OrthoDB" id="3212478at2"/>
<evidence type="ECO:0000313" key="3">
    <source>
        <dbReference type="EMBL" id="RZU63060.1"/>
    </source>
</evidence>
<evidence type="ECO:0000256" key="2">
    <source>
        <dbReference type="ARBA" id="ARBA00023002"/>
    </source>
</evidence>
<comment type="caution">
    <text evidence="3">The sequence shown here is derived from an EMBL/GenBank/DDBJ whole genome shotgun (WGS) entry which is preliminary data.</text>
</comment>
<reference evidence="3 4" key="1">
    <citation type="submission" date="2019-02" db="EMBL/GenBank/DDBJ databases">
        <title>Sequencing the genomes of 1000 actinobacteria strains.</title>
        <authorList>
            <person name="Klenk H.-P."/>
        </authorList>
    </citation>
    <scope>NUCLEOTIDE SEQUENCE [LARGE SCALE GENOMIC DNA]</scope>
    <source>
        <strain evidence="3 4">DSM 17364</strain>
    </source>
</reference>
<keyword evidence="2" id="KW-0560">Oxidoreductase</keyword>
<dbReference type="PANTHER" id="PTHR43391">
    <property type="entry name" value="RETINOL DEHYDROGENASE-RELATED"/>
    <property type="match status" value="1"/>
</dbReference>
<dbReference type="EMBL" id="SHLA01000001">
    <property type="protein sequence ID" value="RZU63060.1"/>
    <property type="molecule type" value="Genomic_DNA"/>
</dbReference>
<evidence type="ECO:0000256" key="1">
    <source>
        <dbReference type="ARBA" id="ARBA00006484"/>
    </source>
</evidence>
<gene>
    <name evidence="3" type="ORF">EV380_2667</name>
</gene>
<dbReference type="SUPFAM" id="SSF51735">
    <property type="entry name" value="NAD(P)-binding Rossmann-fold domains"/>
    <property type="match status" value="1"/>
</dbReference>